<comment type="similarity">
    <text evidence="1 7">Belongs to the glycosyltransferase 37 family.</text>
</comment>
<dbReference type="Proteomes" id="UP001054889">
    <property type="component" value="Unassembled WGS sequence"/>
</dbReference>
<evidence type="ECO:0000313" key="8">
    <source>
        <dbReference type="EMBL" id="GJM90861.1"/>
    </source>
</evidence>
<comment type="caution">
    <text evidence="8">The sequence shown here is derived from an EMBL/GenBank/DDBJ whole genome shotgun (WGS) entry which is preliminary data.</text>
</comment>
<dbReference type="GO" id="GO:0009969">
    <property type="term" value="P:xyloglucan biosynthetic process"/>
    <property type="evidence" value="ECO:0007669"/>
    <property type="project" value="TreeGrafter"/>
</dbReference>
<evidence type="ECO:0000256" key="3">
    <source>
        <dbReference type="ARBA" id="ARBA00022679"/>
    </source>
</evidence>
<dbReference type="AlphaFoldDB" id="A0AAV5BXA8"/>
<dbReference type="Gene3D" id="3.40.50.11340">
    <property type="match status" value="1"/>
</dbReference>
<evidence type="ECO:0000256" key="6">
    <source>
        <dbReference type="ARBA" id="ARBA00023316"/>
    </source>
</evidence>
<evidence type="ECO:0000256" key="7">
    <source>
        <dbReference type="RuleBase" id="RU367004"/>
    </source>
</evidence>
<reference evidence="8" key="1">
    <citation type="journal article" date="2018" name="DNA Res.">
        <title>Multiple hybrid de novo genome assembly of finger millet, an orphan allotetraploid crop.</title>
        <authorList>
            <person name="Hatakeyama M."/>
            <person name="Aluri S."/>
            <person name="Balachadran M.T."/>
            <person name="Sivarajan S.R."/>
            <person name="Patrignani A."/>
            <person name="Gruter S."/>
            <person name="Poveda L."/>
            <person name="Shimizu-Inatsugi R."/>
            <person name="Baeten J."/>
            <person name="Francoijs K.J."/>
            <person name="Nataraja K.N."/>
            <person name="Reddy Y.A.N."/>
            <person name="Phadnis S."/>
            <person name="Ravikumar R.L."/>
            <person name="Schlapbach R."/>
            <person name="Sreeman S.M."/>
            <person name="Shimizu K.K."/>
        </authorList>
    </citation>
    <scope>NUCLEOTIDE SEQUENCE</scope>
</reference>
<dbReference type="EC" id="2.4.1.-" evidence="7"/>
<proteinExistence type="inferred from homology"/>
<keyword evidence="7" id="KW-1133">Transmembrane helix</keyword>
<keyword evidence="3 7" id="KW-0808">Transferase</keyword>
<reference evidence="8" key="2">
    <citation type="submission" date="2021-12" db="EMBL/GenBank/DDBJ databases">
        <title>Resequencing data analysis of finger millet.</title>
        <authorList>
            <person name="Hatakeyama M."/>
            <person name="Aluri S."/>
            <person name="Balachadran M.T."/>
            <person name="Sivarajan S.R."/>
            <person name="Poveda L."/>
            <person name="Shimizu-Inatsugi R."/>
            <person name="Schlapbach R."/>
            <person name="Sreeman S.M."/>
            <person name="Shimizu K.K."/>
        </authorList>
    </citation>
    <scope>NUCLEOTIDE SEQUENCE</scope>
</reference>
<dbReference type="PANTHER" id="PTHR31889">
    <property type="entry name" value="FUCOSYLTRANSFERASE 2-RELATED"/>
    <property type="match status" value="1"/>
</dbReference>
<dbReference type="Gene3D" id="3.40.50.11350">
    <property type="match status" value="1"/>
</dbReference>
<keyword evidence="2 7" id="KW-0328">Glycosyltransferase</keyword>
<evidence type="ECO:0000313" key="9">
    <source>
        <dbReference type="Proteomes" id="UP001054889"/>
    </source>
</evidence>
<feature type="transmembrane region" description="Helical" evidence="7">
    <location>
        <begin position="35"/>
        <end position="53"/>
    </location>
</feature>
<dbReference type="PANTHER" id="PTHR31889:SF4">
    <property type="entry name" value="FUCOSYLTRANSFERASE"/>
    <property type="match status" value="1"/>
</dbReference>
<comment type="function">
    <text evidence="7">May be involved in cell wall biosynthesis.</text>
</comment>
<evidence type="ECO:0000256" key="1">
    <source>
        <dbReference type="ARBA" id="ARBA00010481"/>
    </source>
</evidence>
<dbReference type="GO" id="GO:0071555">
    <property type="term" value="P:cell wall organization"/>
    <property type="evidence" value="ECO:0007669"/>
    <property type="project" value="UniProtKB-UniRule"/>
</dbReference>
<evidence type="ECO:0000256" key="5">
    <source>
        <dbReference type="ARBA" id="ARBA00023180"/>
    </source>
</evidence>
<name>A0AAV5BXA8_ELECO</name>
<sequence>MEMEACKRWSMDDLRGGGAGAGRHLRHCPPSMRRVLPALCVAAALAAAVFVLTNGMPASLFLHDAQGIQIEQLTQPAQIGRVFHFFWIPRQPHRRPSPRRPPHRSIQPQVVPEPVRVRRLPQEILIQAVPYLIAKLRKHEALQKRCGPGTASYKKALRWLESGEGVNTADSNKDECRYLVYISFRGLGNRMLSMASAFLYAVLTERVLLVDNDKAIIGDLFCEPFPGTTWLLPRVGWLSTSPLRRLRHFDQDSKESLGNMLQSGATIASADGNVTWSAPAGRTPPFVYVHLGGGYGPHDKLFFCGAHQRLLRTVPWLLFKSDVYTIPGMFLIPTFQDELDAMFPEKDAVFHHLGRYLFHPSNAVWRDVTSYHRDNLAGVRRVVGVQIRVFQDKVQPPQQVLDQVLSCVRDEKLLQLLPMPSSTSSSNSTSTSILVTSLSPWYSERIRAEFAGSSTEVHRPSHEGEQRWHDAAHDEQALTDIYLLSTCDVLLTSGYSTFGYVAQGLAGLHSWVLPREPFWAEEGSTEGRGPCRRELSVEPCSHSPSFYDCKAGGRDLDLDNVKYIGRCVDVNWGIKLVNQSSRH</sequence>
<gene>
    <name evidence="8" type="primary">ga07182</name>
    <name evidence="8" type="ORF">PR202_ga07182</name>
</gene>
<keyword evidence="4 7" id="KW-0333">Golgi apparatus</keyword>
<keyword evidence="9" id="KW-1185">Reference proteome</keyword>
<dbReference type="EMBL" id="BQKI01000003">
    <property type="protein sequence ID" value="GJM90861.1"/>
    <property type="molecule type" value="Genomic_DNA"/>
</dbReference>
<organism evidence="8 9">
    <name type="scientific">Eleusine coracana subsp. coracana</name>
    <dbReference type="NCBI Taxonomy" id="191504"/>
    <lineage>
        <taxon>Eukaryota</taxon>
        <taxon>Viridiplantae</taxon>
        <taxon>Streptophyta</taxon>
        <taxon>Embryophyta</taxon>
        <taxon>Tracheophyta</taxon>
        <taxon>Spermatophyta</taxon>
        <taxon>Magnoliopsida</taxon>
        <taxon>Liliopsida</taxon>
        <taxon>Poales</taxon>
        <taxon>Poaceae</taxon>
        <taxon>PACMAD clade</taxon>
        <taxon>Chloridoideae</taxon>
        <taxon>Cynodonteae</taxon>
        <taxon>Eleusininae</taxon>
        <taxon>Eleusine</taxon>
    </lineage>
</organism>
<protein>
    <recommendedName>
        <fullName evidence="7">Fucosyltransferase</fullName>
        <ecNumber evidence="7">2.4.1.-</ecNumber>
    </recommendedName>
</protein>
<dbReference type="FunFam" id="3.40.50.11340:FF:000005">
    <property type="entry name" value="Galactoside 2-alpha-L-fucosyltransferase"/>
    <property type="match status" value="1"/>
</dbReference>
<evidence type="ECO:0000256" key="2">
    <source>
        <dbReference type="ARBA" id="ARBA00022676"/>
    </source>
</evidence>
<evidence type="ECO:0000256" key="4">
    <source>
        <dbReference type="ARBA" id="ARBA00023034"/>
    </source>
</evidence>
<dbReference type="GO" id="GO:0008107">
    <property type="term" value="F:galactoside 2-alpha-L-fucosyltransferase activity"/>
    <property type="evidence" value="ECO:0007669"/>
    <property type="project" value="InterPro"/>
</dbReference>
<keyword evidence="7" id="KW-0812">Transmembrane</keyword>
<dbReference type="GO" id="GO:0042546">
    <property type="term" value="P:cell wall biogenesis"/>
    <property type="evidence" value="ECO:0007669"/>
    <property type="project" value="InterPro"/>
</dbReference>
<comment type="subcellular location">
    <subcellularLocation>
        <location evidence="7">Golgi apparatus</location>
        <location evidence="7">Golgi stack membrane</location>
        <topology evidence="7">Single-pass type II membrane protein</topology>
    </subcellularLocation>
</comment>
<keyword evidence="5" id="KW-0325">Glycoprotein</keyword>
<keyword evidence="7" id="KW-0472">Membrane</keyword>
<dbReference type="Pfam" id="PF03254">
    <property type="entry name" value="XG_FTase"/>
    <property type="match status" value="1"/>
</dbReference>
<keyword evidence="6 7" id="KW-0961">Cell wall biogenesis/degradation</keyword>
<accession>A0AAV5BXA8</accession>
<dbReference type="InterPro" id="IPR004938">
    <property type="entry name" value="XG_FTase"/>
</dbReference>
<dbReference type="GO" id="GO:0032580">
    <property type="term" value="C:Golgi cisterna membrane"/>
    <property type="evidence" value="ECO:0007669"/>
    <property type="project" value="UniProtKB-SubCell"/>
</dbReference>